<dbReference type="SUPFAM" id="SSF55200">
    <property type="entry name" value="Translation initiation factor IF3, C-terminal domain"/>
    <property type="match status" value="1"/>
</dbReference>
<comment type="similarity">
    <text evidence="1">Belongs to the IF-3 family.</text>
</comment>
<dbReference type="Pfam" id="PF00707">
    <property type="entry name" value="IF3_C"/>
    <property type="match status" value="1"/>
</dbReference>
<evidence type="ECO:0000256" key="2">
    <source>
        <dbReference type="ARBA" id="ARBA00022540"/>
    </source>
</evidence>
<dbReference type="GO" id="GO:0003743">
    <property type="term" value="F:translation initiation factor activity"/>
    <property type="evidence" value="ECO:0007669"/>
    <property type="project" value="UniProtKB-UniRule"/>
</dbReference>
<accession>A0A5C7G174</accession>
<dbReference type="InterPro" id="IPR036787">
    <property type="entry name" value="T_IF-3_N_sf"/>
</dbReference>
<evidence type="ECO:0000313" key="8">
    <source>
        <dbReference type="EMBL" id="TXF91559.1"/>
    </source>
</evidence>
<evidence type="ECO:0000256" key="1">
    <source>
        <dbReference type="ARBA" id="ARBA00005439"/>
    </source>
</evidence>
<dbReference type="InterPro" id="IPR019814">
    <property type="entry name" value="Translation_initiation_fac_3_N"/>
</dbReference>
<organism evidence="8 9">
    <name type="scientific">Neolewinella aurantiaca</name>
    <dbReference type="NCBI Taxonomy" id="2602767"/>
    <lineage>
        <taxon>Bacteria</taxon>
        <taxon>Pseudomonadati</taxon>
        <taxon>Bacteroidota</taxon>
        <taxon>Saprospiria</taxon>
        <taxon>Saprospirales</taxon>
        <taxon>Lewinellaceae</taxon>
        <taxon>Neolewinella</taxon>
    </lineage>
</organism>
<dbReference type="InterPro" id="IPR001288">
    <property type="entry name" value="Translation_initiation_fac_3"/>
</dbReference>
<reference evidence="8 9" key="1">
    <citation type="submission" date="2019-08" db="EMBL/GenBank/DDBJ databases">
        <title>Lewinella sp. strain SSH13 Genome sequencing and assembly.</title>
        <authorList>
            <person name="Kim I."/>
        </authorList>
    </citation>
    <scope>NUCLEOTIDE SEQUENCE [LARGE SCALE GENOMIC DNA]</scope>
    <source>
        <strain evidence="8 9">SSH13</strain>
    </source>
</reference>
<dbReference type="InterPro" id="IPR036788">
    <property type="entry name" value="T_IF-3_C_sf"/>
</dbReference>
<dbReference type="PANTHER" id="PTHR10938:SF0">
    <property type="entry name" value="TRANSLATION INITIATION FACTOR IF-3, MITOCHONDRIAL"/>
    <property type="match status" value="1"/>
</dbReference>
<dbReference type="Pfam" id="PF05198">
    <property type="entry name" value="IF3_N"/>
    <property type="match status" value="1"/>
</dbReference>
<evidence type="ECO:0000259" key="6">
    <source>
        <dbReference type="Pfam" id="PF00707"/>
    </source>
</evidence>
<feature type="compositionally biased region" description="Basic and acidic residues" evidence="5">
    <location>
        <begin position="180"/>
        <end position="193"/>
    </location>
</feature>
<keyword evidence="2 8" id="KW-0396">Initiation factor</keyword>
<evidence type="ECO:0000256" key="3">
    <source>
        <dbReference type="ARBA" id="ARBA00022917"/>
    </source>
</evidence>
<feature type="region of interest" description="Disordered" evidence="5">
    <location>
        <begin position="167"/>
        <end position="210"/>
    </location>
</feature>
<dbReference type="OrthoDB" id="9806014at2"/>
<dbReference type="GO" id="GO:0016020">
    <property type="term" value="C:membrane"/>
    <property type="evidence" value="ECO:0007669"/>
    <property type="project" value="TreeGrafter"/>
</dbReference>
<dbReference type="AlphaFoldDB" id="A0A5C7G174"/>
<dbReference type="GO" id="GO:0032790">
    <property type="term" value="P:ribosome disassembly"/>
    <property type="evidence" value="ECO:0007669"/>
    <property type="project" value="TreeGrafter"/>
</dbReference>
<feature type="domain" description="Translation initiation factor 3 N-terminal" evidence="7">
    <location>
        <begin position="2"/>
        <end position="77"/>
    </location>
</feature>
<dbReference type="PANTHER" id="PTHR10938">
    <property type="entry name" value="TRANSLATION INITIATION FACTOR IF-3"/>
    <property type="match status" value="1"/>
</dbReference>
<dbReference type="NCBIfam" id="TIGR00168">
    <property type="entry name" value="infC"/>
    <property type="match status" value="1"/>
</dbReference>
<dbReference type="GO" id="GO:0043022">
    <property type="term" value="F:ribosome binding"/>
    <property type="evidence" value="ECO:0007669"/>
    <property type="project" value="TreeGrafter"/>
</dbReference>
<protein>
    <recommendedName>
        <fullName evidence="4">Translation initiation factor IF-3</fullName>
    </recommendedName>
</protein>
<dbReference type="Proteomes" id="UP000321907">
    <property type="component" value="Unassembled WGS sequence"/>
</dbReference>
<evidence type="ECO:0000313" key="9">
    <source>
        <dbReference type="Proteomes" id="UP000321907"/>
    </source>
</evidence>
<name>A0A5C7G174_9BACT</name>
<dbReference type="FunFam" id="3.30.110.10:FF:000001">
    <property type="entry name" value="Translation initiation factor IF-3"/>
    <property type="match status" value="1"/>
</dbReference>
<keyword evidence="3" id="KW-0648">Protein biosynthesis</keyword>
<feature type="compositionally biased region" description="Low complexity" evidence="5">
    <location>
        <begin position="200"/>
        <end position="210"/>
    </location>
</feature>
<comment type="caution">
    <text evidence="8">The sequence shown here is derived from an EMBL/GenBank/DDBJ whole genome shotgun (WGS) entry which is preliminary data.</text>
</comment>
<sequence>MIRSPEVRLVGDNVADISTELNLNIGPGQVHDSRRAKQWAREVDLDLVEISPNAEPPVVKIIDYKKFLYQQKQREKELKANTVKTVVKEVRFGPNTDDHDFEFKVRHARGFLEDGAKVKAYVHFRGRSIVFKDRGELLLLRFMKELEDLGQAEAMPKMEKRRMNVMIQPKKSAKSASAKKKAEAAKRSKELSKKPMASKAEVAAAEAEEE</sequence>
<evidence type="ECO:0000259" key="7">
    <source>
        <dbReference type="Pfam" id="PF05198"/>
    </source>
</evidence>
<dbReference type="InterPro" id="IPR019815">
    <property type="entry name" value="Translation_initiation_fac_3_C"/>
</dbReference>
<keyword evidence="9" id="KW-1185">Reference proteome</keyword>
<dbReference type="Gene3D" id="3.10.20.80">
    <property type="entry name" value="Translation initiation factor 3 (IF-3), N-terminal domain"/>
    <property type="match status" value="1"/>
</dbReference>
<gene>
    <name evidence="8" type="ORF">FUA23_01720</name>
</gene>
<dbReference type="EMBL" id="VOXD01000002">
    <property type="protein sequence ID" value="TXF91559.1"/>
    <property type="molecule type" value="Genomic_DNA"/>
</dbReference>
<feature type="domain" description="Translation initiation factor 3 C-terminal" evidence="6">
    <location>
        <begin position="86"/>
        <end position="170"/>
    </location>
</feature>
<dbReference type="SUPFAM" id="SSF54364">
    <property type="entry name" value="Translation initiation factor IF3, N-terminal domain"/>
    <property type="match status" value="1"/>
</dbReference>
<evidence type="ECO:0000256" key="5">
    <source>
        <dbReference type="SAM" id="MobiDB-lite"/>
    </source>
</evidence>
<dbReference type="GO" id="GO:0005829">
    <property type="term" value="C:cytosol"/>
    <property type="evidence" value="ECO:0007669"/>
    <property type="project" value="TreeGrafter"/>
</dbReference>
<dbReference type="Gene3D" id="3.30.110.10">
    <property type="entry name" value="Translation initiation factor 3 (IF-3), C-terminal domain"/>
    <property type="match status" value="1"/>
</dbReference>
<evidence type="ECO:0000256" key="4">
    <source>
        <dbReference type="NCBIfam" id="TIGR00168"/>
    </source>
</evidence>
<proteinExistence type="inferred from homology"/>